<dbReference type="PATRIC" id="fig|1150600.3.peg.932"/>
<keyword evidence="1 3" id="KW-0378">Hydrolase</keyword>
<evidence type="ECO:0000256" key="2">
    <source>
        <dbReference type="ARBA" id="ARBA00038358"/>
    </source>
</evidence>
<gene>
    <name evidence="3" type="ORF">ADIARSV_0949</name>
</gene>
<evidence type="ECO:0000313" key="3">
    <source>
        <dbReference type="EMBL" id="EOR95887.1"/>
    </source>
</evidence>
<dbReference type="PANTHER" id="PTHR36845:SF1">
    <property type="entry name" value="HYDROLASE, PUTATIVE (AFU_ORTHOLOGUE AFUA_7G05090)-RELATED"/>
    <property type="match status" value="1"/>
</dbReference>
<keyword evidence="4" id="KW-1185">Reference proteome</keyword>
<dbReference type="STRING" id="1150600.ADIARSV_0949"/>
<dbReference type="EMBL" id="AQPN01000039">
    <property type="protein sequence ID" value="EOR95887.1"/>
    <property type="molecule type" value="Genomic_DNA"/>
</dbReference>
<reference evidence="3 4" key="1">
    <citation type="journal article" date="2013" name="Genome Announc.">
        <title>Draft Genome Sequence of Arcticibacter svalbardensis Strain MN12-7T, a Member of the Family Sphingobacteriaceae Isolated from an Arctic Soil Sample.</title>
        <authorList>
            <person name="Shivaji S."/>
            <person name="Ara S."/>
            <person name="Prasad S."/>
            <person name="Manasa B.P."/>
            <person name="Begum Z."/>
            <person name="Singh A."/>
            <person name="Kumar Pinnaka A."/>
        </authorList>
    </citation>
    <scope>NUCLEOTIDE SEQUENCE [LARGE SCALE GENOMIC DNA]</scope>
    <source>
        <strain evidence="3 4">MN12-7</strain>
    </source>
</reference>
<evidence type="ECO:0000256" key="1">
    <source>
        <dbReference type="ARBA" id="ARBA00022801"/>
    </source>
</evidence>
<name>R9GVL3_9SPHI</name>
<dbReference type="Gene3D" id="1.50.10.10">
    <property type="match status" value="1"/>
</dbReference>
<dbReference type="InterPro" id="IPR008928">
    <property type="entry name" value="6-hairpin_glycosidase_sf"/>
</dbReference>
<dbReference type="GO" id="GO:0052757">
    <property type="term" value="F:chondroitin hydrolase activity"/>
    <property type="evidence" value="ECO:0007669"/>
    <property type="project" value="TreeGrafter"/>
</dbReference>
<dbReference type="PANTHER" id="PTHR36845">
    <property type="entry name" value="HYDROLASE, PUTATIVE (AFU_ORTHOLOGUE AFUA_7G05090)-RELATED"/>
    <property type="match status" value="1"/>
</dbReference>
<dbReference type="InterPro" id="IPR052369">
    <property type="entry name" value="UG_Glycosaminoglycan_Hydrolase"/>
</dbReference>
<accession>R9GVL3</accession>
<sequence length="115" mass="12804">MPADLIPYWDFDAPNIPNEPRDASAAAVIASALYELSTYTKTSNNYFAKASQIVNNLTINYAFKQGDGKGFILNHSTGSKPFNSEVDVPLSYADYYYLEALTRANRLKNKEAVIQ</sequence>
<dbReference type="GO" id="GO:0000272">
    <property type="term" value="P:polysaccharide catabolic process"/>
    <property type="evidence" value="ECO:0007669"/>
    <property type="project" value="TreeGrafter"/>
</dbReference>
<organism evidence="3 4">
    <name type="scientific">Arcticibacter svalbardensis MN12-7</name>
    <dbReference type="NCBI Taxonomy" id="1150600"/>
    <lineage>
        <taxon>Bacteria</taxon>
        <taxon>Pseudomonadati</taxon>
        <taxon>Bacteroidota</taxon>
        <taxon>Sphingobacteriia</taxon>
        <taxon>Sphingobacteriales</taxon>
        <taxon>Sphingobacteriaceae</taxon>
        <taxon>Arcticibacter</taxon>
    </lineage>
</organism>
<evidence type="ECO:0000313" key="4">
    <source>
        <dbReference type="Proteomes" id="UP000014174"/>
    </source>
</evidence>
<protein>
    <submittedName>
        <fullName evidence="3">Glucuronyl hydrolase</fullName>
    </submittedName>
</protein>
<comment type="caution">
    <text evidence="3">The sequence shown here is derived from an EMBL/GenBank/DDBJ whole genome shotgun (WGS) entry which is preliminary data.</text>
</comment>
<dbReference type="AlphaFoldDB" id="R9GVL3"/>
<comment type="similarity">
    <text evidence="2">Belongs to the glycosyl hydrolase 88 family.</text>
</comment>
<dbReference type="eggNOG" id="COG4225">
    <property type="taxonomic scope" value="Bacteria"/>
</dbReference>
<dbReference type="InterPro" id="IPR012341">
    <property type="entry name" value="6hp_glycosidase-like_sf"/>
</dbReference>
<dbReference type="SUPFAM" id="SSF48208">
    <property type="entry name" value="Six-hairpin glycosidases"/>
    <property type="match status" value="1"/>
</dbReference>
<proteinExistence type="inferred from homology"/>
<dbReference type="Proteomes" id="UP000014174">
    <property type="component" value="Unassembled WGS sequence"/>
</dbReference>